<gene>
    <name evidence="14" type="ORF">ZOSMA_231G00120</name>
</gene>
<dbReference type="Gene3D" id="1.25.40.20">
    <property type="entry name" value="Ankyrin repeat-containing domain"/>
    <property type="match status" value="1"/>
</dbReference>
<dbReference type="PANTHER" id="PTHR18934:SF213">
    <property type="entry name" value="3'-5' RNA HELICASE YTHDC2"/>
    <property type="match status" value="1"/>
</dbReference>
<dbReference type="SUPFAM" id="SSF82708">
    <property type="entry name" value="R3H domain"/>
    <property type="match status" value="1"/>
</dbReference>
<evidence type="ECO:0000313" key="14">
    <source>
        <dbReference type="EMBL" id="KMZ68667.1"/>
    </source>
</evidence>
<keyword evidence="5" id="KW-0067">ATP-binding</keyword>
<dbReference type="InterPro" id="IPR007502">
    <property type="entry name" value="Helicase-assoc_dom"/>
</dbReference>
<evidence type="ECO:0000256" key="8">
    <source>
        <dbReference type="ARBA" id="ARBA00047984"/>
    </source>
</evidence>
<feature type="domain" description="R3H" evidence="11">
    <location>
        <begin position="22"/>
        <end position="89"/>
    </location>
</feature>
<comment type="catalytic activity">
    <reaction evidence="8">
        <text>ATP + H2O = ADP + phosphate + H(+)</text>
        <dbReference type="Rhea" id="RHEA:13065"/>
        <dbReference type="ChEBI" id="CHEBI:15377"/>
        <dbReference type="ChEBI" id="CHEBI:15378"/>
        <dbReference type="ChEBI" id="CHEBI:30616"/>
        <dbReference type="ChEBI" id="CHEBI:43474"/>
        <dbReference type="ChEBI" id="CHEBI:456216"/>
        <dbReference type="EC" id="3.6.4.13"/>
    </reaction>
</comment>
<dbReference type="InterPro" id="IPR036770">
    <property type="entry name" value="Ankyrin_rpt-contain_sf"/>
</dbReference>
<dbReference type="PROSITE" id="PS51061">
    <property type="entry name" value="R3H"/>
    <property type="match status" value="1"/>
</dbReference>
<dbReference type="InterPro" id="IPR011545">
    <property type="entry name" value="DEAD/DEAH_box_helicase_dom"/>
</dbReference>
<comment type="caution">
    <text evidence="14">The sequence shown here is derived from an EMBL/GenBank/DDBJ whole genome shotgun (WGS) entry which is preliminary data.</text>
</comment>
<evidence type="ECO:0000256" key="6">
    <source>
        <dbReference type="ARBA" id="ARBA00022884"/>
    </source>
</evidence>
<dbReference type="SMART" id="SM00490">
    <property type="entry name" value="HELICc"/>
    <property type="match status" value="1"/>
</dbReference>
<dbReference type="GO" id="GO:0003724">
    <property type="term" value="F:RNA helicase activity"/>
    <property type="evidence" value="ECO:0007669"/>
    <property type="project" value="UniProtKB-EC"/>
</dbReference>
<evidence type="ECO:0000259" key="11">
    <source>
        <dbReference type="PROSITE" id="PS51061"/>
    </source>
</evidence>
<organism evidence="14 15">
    <name type="scientific">Zostera marina</name>
    <name type="common">Eelgrass</name>
    <dbReference type="NCBI Taxonomy" id="29655"/>
    <lineage>
        <taxon>Eukaryota</taxon>
        <taxon>Viridiplantae</taxon>
        <taxon>Streptophyta</taxon>
        <taxon>Embryophyta</taxon>
        <taxon>Tracheophyta</taxon>
        <taxon>Spermatophyta</taxon>
        <taxon>Magnoliopsida</taxon>
        <taxon>Liliopsida</taxon>
        <taxon>Zosteraceae</taxon>
        <taxon>Zostera</taxon>
    </lineage>
</organism>
<dbReference type="Proteomes" id="UP000036987">
    <property type="component" value="Unassembled WGS sequence"/>
</dbReference>
<evidence type="ECO:0000259" key="13">
    <source>
        <dbReference type="PROSITE" id="PS51194"/>
    </source>
</evidence>
<dbReference type="PANTHER" id="PTHR18934">
    <property type="entry name" value="ATP-DEPENDENT RNA HELICASE"/>
    <property type="match status" value="1"/>
</dbReference>
<dbReference type="GO" id="GO:0005524">
    <property type="term" value="F:ATP binding"/>
    <property type="evidence" value="ECO:0007669"/>
    <property type="project" value="UniProtKB-KW"/>
</dbReference>
<feature type="compositionally biased region" description="Basic and acidic residues" evidence="10">
    <location>
        <begin position="1013"/>
        <end position="1030"/>
    </location>
</feature>
<dbReference type="GO" id="GO:0004386">
    <property type="term" value="F:helicase activity"/>
    <property type="evidence" value="ECO:0000318"/>
    <property type="project" value="GO_Central"/>
</dbReference>
<dbReference type="SMART" id="SM00487">
    <property type="entry name" value="DEXDc"/>
    <property type="match status" value="1"/>
</dbReference>
<dbReference type="OrthoDB" id="5600252at2759"/>
<dbReference type="SMART" id="SM00847">
    <property type="entry name" value="HA2"/>
    <property type="match status" value="1"/>
</dbReference>
<name>A0A0K9PKC2_ZOSMR</name>
<keyword evidence="3" id="KW-0378">Hydrolase</keyword>
<evidence type="ECO:0000256" key="10">
    <source>
        <dbReference type="SAM" id="MobiDB-lite"/>
    </source>
</evidence>
<evidence type="ECO:0000256" key="2">
    <source>
        <dbReference type="ARBA" id="ARBA00022741"/>
    </source>
</evidence>
<evidence type="ECO:0000256" key="9">
    <source>
        <dbReference type="ARBA" id="ARBA00060772"/>
    </source>
</evidence>
<dbReference type="Gene3D" id="3.30.1370.50">
    <property type="entry name" value="R3H-like domain"/>
    <property type="match status" value="1"/>
</dbReference>
<comment type="similarity">
    <text evidence="9">Belongs to the DExH box helicase family.</text>
</comment>
<dbReference type="CDD" id="cd17917">
    <property type="entry name" value="DEXHc_RHA-like"/>
    <property type="match status" value="1"/>
</dbReference>
<keyword evidence="2" id="KW-0547">Nucleotide-binding</keyword>
<dbReference type="FunFam" id="3.40.50.300:FF:000526">
    <property type="entry name" value="DExH-box ATP-dependent RNA helicase DExH3"/>
    <property type="match status" value="1"/>
</dbReference>
<keyword evidence="7" id="KW-0539">Nucleus</keyword>
<dbReference type="SUPFAM" id="SSF48403">
    <property type="entry name" value="Ankyrin repeat"/>
    <property type="match status" value="1"/>
</dbReference>
<evidence type="ECO:0000259" key="12">
    <source>
        <dbReference type="PROSITE" id="PS51192"/>
    </source>
</evidence>
<dbReference type="GO" id="GO:0003723">
    <property type="term" value="F:RNA binding"/>
    <property type="evidence" value="ECO:0000318"/>
    <property type="project" value="GO_Central"/>
</dbReference>
<evidence type="ECO:0000256" key="5">
    <source>
        <dbReference type="ARBA" id="ARBA00022840"/>
    </source>
</evidence>
<dbReference type="SMART" id="SM00393">
    <property type="entry name" value="R3H"/>
    <property type="match status" value="1"/>
</dbReference>
<dbReference type="InterPro" id="IPR027417">
    <property type="entry name" value="P-loop_NTPase"/>
</dbReference>
<accession>A0A0K9PKC2</accession>
<dbReference type="OMA" id="HMECGSA"/>
<feature type="region of interest" description="Disordered" evidence="10">
    <location>
        <begin position="1"/>
        <end position="20"/>
    </location>
</feature>
<dbReference type="InterPro" id="IPR014001">
    <property type="entry name" value="Helicase_ATP-bd"/>
</dbReference>
<dbReference type="InterPro" id="IPR002464">
    <property type="entry name" value="DNA/RNA_helicase_DEAH_CS"/>
</dbReference>
<dbReference type="GO" id="GO:0016787">
    <property type="term" value="F:hydrolase activity"/>
    <property type="evidence" value="ECO:0007669"/>
    <property type="project" value="UniProtKB-KW"/>
</dbReference>
<sequence>MGRKKKKSYQEEKEEEEDLITDERMAKTLSQAAKLLQDFRASSDEVYTFPPGMNNHERARVHKLCRNKGYISKSSGKKNNRVLSVYKRKKRNQDSTIIDQNETDPATFLNFSDDATIILRNMFTYFPPTEAELSDKPTEISHIKHVNLPRNRDGCFRKPSMSRNEITKMFERFSLKLNDSHHLQKITEARAKLPISSFKDVIISAVNSNQVVLISGETGCGKTTQVPQYILDDVWAKGESCKIICTQPRRISAVSVAERISYERGEKVGDTVGYKIRLESQGGKQSSIMFCTNGILLRILLGRVDMSKMETTNSSVIDDILEISHIIVDEIHERDRFSDFNLAILRDLLVFYPHLRLILMSATMDSDRFSQYFNGCPVIFVPGFTYPVESYYLEDVLSFLNTSKESHLDLSFINGSVESTELTDDFKSLLDQSIDLALNNDEIDSLVDFISSDSVTNIVNYQHSLTGVSPLMVFAGKGRIDETQRLLSFGANCYLNANDGTTILECAQRAGHDKILELINEHMKEDTLKITTKNDLLDKYMALNNNPENVDCKLIVSLLRKICTDSQEGAILVFLPGWDDIRQTRDQLLASSPFNDSSKFLIFCLHSKIPSYEQKKVFEKPKAGSRKIILSTNIAETSVTIDDVVYVIDSGRMKEKNYDPYNNVSTLYSSWVSKANAKQREGRAGRCQSGVCYHLFSIALKESLPDHQIPEIKRIPIEELCLQVKLLDADYDIKDFLQKTLDPPVNEAIHNAVELLQDIGALTRDEKLTELGEKLGVLPVHPLTSKMLFFAILMNCLDPALTLACTDYKDPFILPLDPKERKKAAAAKLNLTSVYGGYSDHLTIVALFDYWKHAKDNGFEKQFCSEHFVSSSAMRMLSNMRKQILSDLIRHGFVPSNTSRCSLNSKNRGILRAVVLACTYPRVGKILSPMYNRQKALVETVGGIKVAVHFHSSNFKLSSNKCSSGLLITYDEITSGEGRMIYIRTTSVVSPYPLLLLATEMAVVPVEEEDGINKDGEKMSDYDEKRDDSTGQKIMSSPEKNVSIIVDRWLKFESSALDVAQIYCLRHRLSAAILFKVKHPSKILPESLGASIYAIACIFSNDGMFGISPPLEDFGLVNKVPAQDDMLDEFEASFAVGKKKHSKHFHHKKFQAGSVTVPVKKKSLKRPRANV</sequence>
<dbReference type="InterPro" id="IPR001650">
    <property type="entry name" value="Helicase_C-like"/>
</dbReference>
<dbReference type="Pfam" id="PF04408">
    <property type="entry name" value="WHD_HA2"/>
    <property type="match status" value="1"/>
</dbReference>
<dbReference type="PROSITE" id="PS51194">
    <property type="entry name" value="HELICASE_CTER"/>
    <property type="match status" value="1"/>
</dbReference>
<dbReference type="GO" id="GO:0005634">
    <property type="term" value="C:nucleus"/>
    <property type="evidence" value="ECO:0007669"/>
    <property type="project" value="UniProtKB-SubCell"/>
</dbReference>
<dbReference type="Gene3D" id="3.40.50.300">
    <property type="entry name" value="P-loop containing nucleotide triphosphate hydrolases"/>
    <property type="match status" value="2"/>
</dbReference>
<dbReference type="InterPro" id="IPR036867">
    <property type="entry name" value="R3H_dom_sf"/>
</dbReference>
<proteinExistence type="inferred from homology"/>
<reference evidence="15" key="1">
    <citation type="journal article" date="2016" name="Nature">
        <title>The genome of the seagrass Zostera marina reveals angiosperm adaptation to the sea.</title>
        <authorList>
            <person name="Olsen J.L."/>
            <person name="Rouze P."/>
            <person name="Verhelst B."/>
            <person name="Lin Y.-C."/>
            <person name="Bayer T."/>
            <person name="Collen J."/>
            <person name="Dattolo E."/>
            <person name="De Paoli E."/>
            <person name="Dittami S."/>
            <person name="Maumus F."/>
            <person name="Michel G."/>
            <person name="Kersting A."/>
            <person name="Lauritano C."/>
            <person name="Lohaus R."/>
            <person name="Toepel M."/>
            <person name="Tonon T."/>
            <person name="Vanneste K."/>
            <person name="Amirebrahimi M."/>
            <person name="Brakel J."/>
            <person name="Bostroem C."/>
            <person name="Chovatia M."/>
            <person name="Grimwood J."/>
            <person name="Jenkins J.W."/>
            <person name="Jueterbock A."/>
            <person name="Mraz A."/>
            <person name="Stam W.T."/>
            <person name="Tice H."/>
            <person name="Bornberg-Bauer E."/>
            <person name="Green P.J."/>
            <person name="Pearson G.A."/>
            <person name="Procaccini G."/>
            <person name="Duarte C.M."/>
            <person name="Schmutz J."/>
            <person name="Reusch T.B.H."/>
            <person name="Van de Peer Y."/>
        </authorList>
    </citation>
    <scope>NUCLEOTIDE SEQUENCE [LARGE SCALE GENOMIC DNA]</scope>
    <source>
        <strain evidence="15">cv. Finnish</strain>
    </source>
</reference>
<dbReference type="EMBL" id="LFYR01000817">
    <property type="protein sequence ID" value="KMZ68667.1"/>
    <property type="molecule type" value="Genomic_DNA"/>
</dbReference>
<feature type="domain" description="Helicase C-terminal" evidence="13">
    <location>
        <begin position="554"/>
        <end position="728"/>
    </location>
</feature>
<evidence type="ECO:0000256" key="3">
    <source>
        <dbReference type="ARBA" id="ARBA00022801"/>
    </source>
</evidence>
<evidence type="ECO:0000256" key="4">
    <source>
        <dbReference type="ARBA" id="ARBA00022806"/>
    </source>
</evidence>
<keyword evidence="6" id="KW-0694">RNA-binding</keyword>
<keyword evidence="4 14" id="KW-0347">Helicase</keyword>
<comment type="subcellular location">
    <subcellularLocation>
        <location evidence="1">Nucleus</location>
    </subcellularLocation>
</comment>
<dbReference type="Pfam" id="PF00271">
    <property type="entry name" value="Helicase_C"/>
    <property type="match status" value="1"/>
</dbReference>
<dbReference type="GO" id="GO:0003677">
    <property type="term" value="F:DNA binding"/>
    <property type="evidence" value="ECO:0007669"/>
    <property type="project" value="UniProtKB-ARBA"/>
</dbReference>
<dbReference type="Pfam" id="PF00270">
    <property type="entry name" value="DEAD"/>
    <property type="match status" value="1"/>
</dbReference>
<dbReference type="CDD" id="cd18791">
    <property type="entry name" value="SF2_C_RHA"/>
    <property type="match status" value="1"/>
</dbReference>
<dbReference type="FunFam" id="3.40.50.300:FF:000860">
    <property type="entry name" value="DExH-box ATP-dependent RNA helicase DExH6"/>
    <property type="match status" value="1"/>
</dbReference>
<evidence type="ECO:0000256" key="1">
    <source>
        <dbReference type="ARBA" id="ARBA00004123"/>
    </source>
</evidence>
<dbReference type="AlphaFoldDB" id="A0A0K9PKC2"/>
<dbReference type="PROSITE" id="PS51192">
    <property type="entry name" value="HELICASE_ATP_BIND_1"/>
    <property type="match status" value="1"/>
</dbReference>
<dbReference type="STRING" id="29655.A0A0K9PKC2"/>
<dbReference type="Pfam" id="PF01424">
    <property type="entry name" value="R3H"/>
    <property type="match status" value="1"/>
</dbReference>
<dbReference type="PROSITE" id="PS00690">
    <property type="entry name" value="DEAH_ATP_HELICASE"/>
    <property type="match status" value="1"/>
</dbReference>
<dbReference type="Pfam" id="PF21010">
    <property type="entry name" value="HA2_C"/>
    <property type="match status" value="1"/>
</dbReference>
<dbReference type="InterPro" id="IPR001374">
    <property type="entry name" value="R3H_dom"/>
</dbReference>
<keyword evidence="15" id="KW-1185">Reference proteome</keyword>
<evidence type="ECO:0000256" key="7">
    <source>
        <dbReference type="ARBA" id="ARBA00023242"/>
    </source>
</evidence>
<dbReference type="InterPro" id="IPR048333">
    <property type="entry name" value="HA2_WH"/>
</dbReference>
<protein>
    <submittedName>
        <fullName evidence="14">Putative ATP-dependent RNA helicase</fullName>
    </submittedName>
</protein>
<dbReference type="Gene3D" id="1.20.120.1080">
    <property type="match status" value="1"/>
</dbReference>
<dbReference type="FunFam" id="3.30.1370.50:FF:000002">
    <property type="entry name" value="Immunoglobulin mu DNA-binding protein 2"/>
    <property type="match status" value="1"/>
</dbReference>
<dbReference type="SUPFAM" id="SSF52540">
    <property type="entry name" value="P-loop containing nucleoside triphosphate hydrolases"/>
    <property type="match status" value="2"/>
</dbReference>
<feature type="domain" description="Helicase ATP-binding" evidence="12">
    <location>
        <begin position="203"/>
        <end position="382"/>
    </location>
</feature>
<evidence type="ECO:0000313" key="15">
    <source>
        <dbReference type="Proteomes" id="UP000036987"/>
    </source>
</evidence>
<feature type="region of interest" description="Disordered" evidence="10">
    <location>
        <begin position="1013"/>
        <end position="1035"/>
    </location>
</feature>